<feature type="transmembrane region" description="Helical" evidence="8">
    <location>
        <begin position="21"/>
        <end position="45"/>
    </location>
</feature>
<evidence type="ECO:0000256" key="3">
    <source>
        <dbReference type="ARBA" id="ARBA00022475"/>
    </source>
</evidence>
<keyword evidence="6 8" id="KW-1133">Transmembrane helix</keyword>
<keyword evidence="3" id="KW-1003">Cell membrane</keyword>
<evidence type="ECO:0000313" key="9">
    <source>
        <dbReference type="EMBL" id="EFC96307.1"/>
    </source>
</evidence>
<reference evidence="9 10" key="1">
    <citation type="submission" date="2010-01" db="EMBL/GenBank/DDBJ databases">
        <authorList>
            <person name="Weinstock G."/>
            <person name="Sodergren E."/>
            <person name="Clifton S."/>
            <person name="Fulton L."/>
            <person name="Fulton B."/>
            <person name="Courtney L."/>
            <person name="Fronick C."/>
            <person name="Harrison M."/>
            <person name="Strong C."/>
            <person name="Farmer C."/>
            <person name="Delahaunty K."/>
            <person name="Markovic C."/>
            <person name="Hall O."/>
            <person name="Minx P."/>
            <person name="Tomlinson C."/>
            <person name="Mitreva M."/>
            <person name="Nelson J."/>
            <person name="Hou S."/>
            <person name="Wollam A."/>
            <person name="Pepin K.H."/>
            <person name="Johnson M."/>
            <person name="Bhonagiri V."/>
            <person name="Nash W.E."/>
            <person name="Warren W."/>
            <person name="Chinwalla A."/>
            <person name="Mardis E.R."/>
            <person name="Wilson R.K."/>
        </authorList>
    </citation>
    <scope>NUCLEOTIDE SEQUENCE [LARGE SCALE GENOMIC DNA]</scope>
    <source>
        <strain evidence="9 10">DSM 13479</strain>
    </source>
</reference>
<name>D3APE6_9FIRM</name>
<gene>
    <name evidence="9" type="ORF">CLOSTHATH_05498</name>
</gene>
<keyword evidence="7 8" id="KW-0472">Membrane</keyword>
<dbReference type="AlphaFoldDB" id="D3APE6"/>
<dbReference type="PANTHER" id="PTHR32196">
    <property type="entry name" value="ABC TRANSPORTER PERMEASE PROTEIN YPHD-RELATED-RELATED"/>
    <property type="match status" value="1"/>
</dbReference>
<accession>D3APE6</accession>
<keyword evidence="4" id="KW-0997">Cell inner membrane</keyword>
<dbReference type="PANTHER" id="PTHR32196:SF21">
    <property type="entry name" value="ABC TRANSPORTER PERMEASE PROTEIN YPHD-RELATED"/>
    <property type="match status" value="1"/>
</dbReference>
<protein>
    <submittedName>
        <fullName evidence="9">Branched-chain amino acid ABC transporter, permease protein</fullName>
    </submittedName>
</protein>
<dbReference type="InterPro" id="IPR001851">
    <property type="entry name" value="ABC_transp_permease"/>
</dbReference>
<evidence type="ECO:0000313" key="10">
    <source>
        <dbReference type="Proteomes" id="UP000004968"/>
    </source>
</evidence>
<sequence length="331" mass="34952">MVYREDKMEAKNKQSAVMQKIKPYMMDMNFSLTVAIVIVGIILAFKSPYFFSFKNVLNMGLAGSVTGVMAAGLTISMVMGAFDLSQYAVATLASVVSTIMLISGVPVWICLPAAVLVGMACGAFNGLMVTVFKINPIITTLGTQMIFRALCYILTSSKILSIDQPVMNYLGRGYLLGIPTSFWILIIVYIILALVVKYTSFGRSVYAVGANANASYLAGINIRRVRIGGLMVSSTCAAVAGVLTACQVGASIPANGVGAEMEITTAVLLGGLSLAGGKGKLSGTFLGLVLLTIINNGLTLLSVQSYYQMLVRGIVLVLAVLIDSIRGGGYK</sequence>
<evidence type="ECO:0000256" key="7">
    <source>
        <dbReference type="ARBA" id="ARBA00023136"/>
    </source>
</evidence>
<evidence type="ECO:0000256" key="6">
    <source>
        <dbReference type="ARBA" id="ARBA00022989"/>
    </source>
</evidence>
<evidence type="ECO:0000256" key="4">
    <source>
        <dbReference type="ARBA" id="ARBA00022519"/>
    </source>
</evidence>
<feature type="transmembrane region" description="Helical" evidence="8">
    <location>
        <begin position="57"/>
        <end position="75"/>
    </location>
</feature>
<organism evidence="9 10">
    <name type="scientific">Hungatella hathewayi DSM 13479</name>
    <dbReference type="NCBI Taxonomy" id="566550"/>
    <lineage>
        <taxon>Bacteria</taxon>
        <taxon>Bacillati</taxon>
        <taxon>Bacillota</taxon>
        <taxon>Clostridia</taxon>
        <taxon>Lachnospirales</taxon>
        <taxon>Lachnospiraceae</taxon>
        <taxon>Hungatella</taxon>
    </lineage>
</organism>
<dbReference type="CDD" id="cd06579">
    <property type="entry name" value="TM_PBP1_transp_AraH_like"/>
    <property type="match status" value="1"/>
</dbReference>
<keyword evidence="2" id="KW-0813">Transport</keyword>
<feature type="transmembrane region" description="Helical" evidence="8">
    <location>
        <begin position="281"/>
        <end position="300"/>
    </location>
</feature>
<dbReference type="Pfam" id="PF02653">
    <property type="entry name" value="BPD_transp_2"/>
    <property type="match status" value="1"/>
</dbReference>
<dbReference type="GO" id="GO:0005886">
    <property type="term" value="C:plasma membrane"/>
    <property type="evidence" value="ECO:0007669"/>
    <property type="project" value="UniProtKB-SubCell"/>
</dbReference>
<feature type="transmembrane region" description="Helical" evidence="8">
    <location>
        <begin position="306"/>
        <end position="325"/>
    </location>
</feature>
<keyword evidence="5 8" id="KW-0812">Transmembrane</keyword>
<feature type="transmembrane region" description="Helical" evidence="8">
    <location>
        <begin position="87"/>
        <end position="109"/>
    </location>
</feature>
<proteinExistence type="predicted"/>
<feature type="transmembrane region" description="Helical" evidence="8">
    <location>
        <begin position="115"/>
        <end position="134"/>
    </location>
</feature>
<feature type="transmembrane region" description="Helical" evidence="8">
    <location>
        <begin position="174"/>
        <end position="196"/>
    </location>
</feature>
<evidence type="ECO:0000256" key="1">
    <source>
        <dbReference type="ARBA" id="ARBA00004651"/>
    </source>
</evidence>
<comment type="caution">
    <text evidence="9">The sequence shown here is derived from an EMBL/GenBank/DDBJ whole genome shotgun (WGS) entry which is preliminary data.</text>
</comment>
<dbReference type="HOGENOM" id="CLU_028880_0_0_9"/>
<evidence type="ECO:0000256" key="2">
    <source>
        <dbReference type="ARBA" id="ARBA00022448"/>
    </source>
</evidence>
<evidence type="ECO:0000256" key="5">
    <source>
        <dbReference type="ARBA" id="ARBA00022692"/>
    </source>
</evidence>
<comment type="subcellular location">
    <subcellularLocation>
        <location evidence="1">Cell membrane</location>
        <topology evidence="1">Multi-pass membrane protein</topology>
    </subcellularLocation>
</comment>
<dbReference type="GO" id="GO:0022857">
    <property type="term" value="F:transmembrane transporter activity"/>
    <property type="evidence" value="ECO:0007669"/>
    <property type="project" value="InterPro"/>
</dbReference>
<dbReference type="Proteomes" id="UP000004968">
    <property type="component" value="Unassembled WGS sequence"/>
</dbReference>
<dbReference type="EMBL" id="ACIO01000576">
    <property type="protein sequence ID" value="EFC96307.1"/>
    <property type="molecule type" value="Genomic_DNA"/>
</dbReference>
<evidence type="ECO:0000256" key="8">
    <source>
        <dbReference type="SAM" id="Phobius"/>
    </source>
</evidence>